<feature type="domain" description="P68 RBP/TagC-like beta-propeller" evidence="3">
    <location>
        <begin position="558"/>
        <end position="711"/>
    </location>
</feature>
<proteinExistence type="predicted"/>
<evidence type="ECO:0000256" key="1">
    <source>
        <dbReference type="SAM" id="MobiDB-lite"/>
    </source>
</evidence>
<name>A0AAU7PFU6_9VIRU</name>
<dbReference type="NCBIfam" id="TIGR01665">
    <property type="entry name" value="put_anti_recept"/>
    <property type="match status" value="1"/>
</dbReference>
<dbReference type="InterPro" id="IPR010572">
    <property type="entry name" value="Tail_dom"/>
</dbReference>
<dbReference type="InterPro" id="IPR007119">
    <property type="entry name" value="Phage_tail_spike_N"/>
</dbReference>
<evidence type="ECO:0000259" key="2">
    <source>
        <dbReference type="Pfam" id="PF06605"/>
    </source>
</evidence>
<feature type="compositionally biased region" description="Polar residues" evidence="1">
    <location>
        <begin position="38"/>
        <end position="47"/>
    </location>
</feature>
<evidence type="ECO:0000259" key="3">
    <source>
        <dbReference type="Pfam" id="PF21311"/>
    </source>
</evidence>
<feature type="region of interest" description="Disordered" evidence="1">
    <location>
        <begin position="38"/>
        <end position="64"/>
    </location>
</feature>
<dbReference type="EMBL" id="PP779550">
    <property type="protein sequence ID" value="XBS49020.1"/>
    <property type="molecule type" value="Genomic_DNA"/>
</dbReference>
<dbReference type="InterPro" id="IPR048799">
    <property type="entry name" value="P68_RBP_TagC-like_beta-prop"/>
</dbReference>
<dbReference type="Pfam" id="PF21311">
    <property type="entry name" value="Phage_RBD_prop"/>
    <property type="match status" value="1"/>
</dbReference>
<accession>A0AAU7PFU6</accession>
<sequence length="798" mass="88333">MASKQYLILNNSLKRIGMLSIDGATVFTSDTITHQYASSDQTNSSYGDNPDAEDTTQSRSQNRKSKEFNHYGTIVVPQGQPDSPKVIEGNYIAKHDEVLGRWYIFRIWHTSETLLASGQAATSAEIIDLGLWELAHNIVPAKTFSNVSAKIAFEWLTQKLTWALDTSKLDTTLTMSELQFDGTSRASSMLQTLLQDYDLECDFYCKATSNGTITDKIFEVGNKLNSEIYSGTVFVGENVTGCTREITGNVVTKLYVFGPNGETMANANGGKTYIVDEAANRQYNPNWRSTYLEGAYTTSTTADAQGLKAIAKTILADTNHPQYAYTVTVPHDMHPILGSMVRTINTDFVPEMATKERVMATTESIADPSQNSVSFGEFQTVTRITPSWLSNFTSEIASAVQKAMQDSSSIEPVVLTPDGLDFDSTGSSKRAIIQAYEGGTNISAYLDSNGFIFRQLQSNGQYGATSTGYLQSVTGLKLGEYRATIDNDYFSTTPEVAADQTTAKSLGRLTPSARGRDATEQYVVKLSDGTYLSSTAWPDTSHSLDGHGDDTLYQHWKSDGKTLIDDMQVASGGHGSSFGVKEENGSIWIYGVTKNFDSTSERFRICKFKYQGGHDITSAVKSDTDTFTIGLAFSDSIRVNYDAKHDLIGITRADGHYEVLKASQALAGDHDILYRIDMTQYGFDLNKQTFQSSCLDFPYVYWHSGDYDMHDYRMLYCANVVHQGKEFELNYDFSQSLPLKYDRVEPETIWMQPSGKLLASFNCHNPQDGENTDHTHAMFEIPVITRPAMSLSKGAIPE</sequence>
<evidence type="ECO:0000313" key="4">
    <source>
        <dbReference type="EMBL" id="XBS49020.1"/>
    </source>
</evidence>
<organism evidence="4">
    <name type="scientific">Lactobacillus phage G2-Guo</name>
    <dbReference type="NCBI Taxonomy" id="3155564"/>
    <lineage>
        <taxon>Viruses</taxon>
    </lineage>
</organism>
<feature type="domain" description="Tail spike" evidence="2">
    <location>
        <begin position="153"/>
        <end position="379"/>
    </location>
</feature>
<protein>
    <submittedName>
        <fullName evidence="4">Tail spike protein</fullName>
    </submittedName>
</protein>
<reference evidence="4" key="1">
    <citation type="submission" date="2024-05" db="EMBL/GenBank/DDBJ databases">
        <authorList>
            <person name="Guo T.T."/>
            <person name="Zhang Y."/>
            <person name="Kong J."/>
        </authorList>
    </citation>
    <scope>NUCLEOTIDE SEQUENCE</scope>
</reference>
<gene>
    <name evidence="4" type="ORF">G200046</name>
</gene>
<dbReference type="Pfam" id="PF06605">
    <property type="entry name" value="Prophage_tail"/>
    <property type="match status" value="1"/>
</dbReference>